<comment type="caution">
    <text evidence="1">The sequence shown here is derived from an EMBL/GenBank/DDBJ whole genome shotgun (WGS) entry which is preliminary data.</text>
</comment>
<sequence length="96" mass="11198">MNRTRKQFNISWMPERYLAFERLAGELKNEPANVMRKLAEEFLSCWLPDEELVALGMHDYIATRGGGLMRYALDRVEDPARRLVDGLTKGTRRARK</sequence>
<organism evidence="1">
    <name type="scientific">marine sediment metagenome</name>
    <dbReference type="NCBI Taxonomy" id="412755"/>
    <lineage>
        <taxon>unclassified sequences</taxon>
        <taxon>metagenomes</taxon>
        <taxon>ecological metagenomes</taxon>
    </lineage>
</organism>
<proteinExistence type="predicted"/>
<reference evidence="1" key="1">
    <citation type="journal article" date="2015" name="Nature">
        <title>Complex archaea that bridge the gap between prokaryotes and eukaryotes.</title>
        <authorList>
            <person name="Spang A."/>
            <person name="Saw J.H."/>
            <person name="Jorgensen S.L."/>
            <person name="Zaremba-Niedzwiedzka K."/>
            <person name="Martijn J."/>
            <person name="Lind A.E."/>
            <person name="van Eijk R."/>
            <person name="Schleper C."/>
            <person name="Guy L."/>
            <person name="Ettema T.J."/>
        </authorList>
    </citation>
    <scope>NUCLEOTIDE SEQUENCE</scope>
</reference>
<accession>A0A0F9HF62</accession>
<dbReference type="AlphaFoldDB" id="A0A0F9HF62"/>
<name>A0A0F9HF62_9ZZZZ</name>
<evidence type="ECO:0000313" key="1">
    <source>
        <dbReference type="EMBL" id="KKL73742.1"/>
    </source>
</evidence>
<dbReference type="EMBL" id="LAZR01024867">
    <property type="protein sequence ID" value="KKL73742.1"/>
    <property type="molecule type" value="Genomic_DNA"/>
</dbReference>
<protein>
    <submittedName>
        <fullName evidence="1">Uncharacterized protein</fullName>
    </submittedName>
</protein>
<gene>
    <name evidence="1" type="ORF">LCGC14_2071810</name>
</gene>